<dbReference type="PANTHER" id="PTHR44688:SF25">
    <property type="entry name" value="HTH LUXR-TYPE DOMAIN-CONTAINING PROTEIN"/>
    <property type="match status" value="1"/>
</dbReference>
<accession>A0A6M2BPU7</accession>
<evidence type="ECO:0000259" key="5">
    <source>
        <dbReference type="PROSITE" id="PS50043"/>
    </source>
</evidence>
<dbReference type="Pfam" id="PF25873">
    <property type="entry name" value="WHD_MalT"/>
    <property type="match status" value="1"/>
</dbReference>
<dbReference type="PROSITE" id="PS00622">
    <property type="entry name" value="HTH_LUXR_1"/>
    <property type="match status" value="1"/>
</dbReference>
<dbReference type="Gene3D" id="1.25.40.10">
    <property type="entry name" value="Tetratricopeptide repeat domain"/>
    <property type="match status" value="1"/>
</dbReference>
<sequence>MSTGDLPLIRTKLAPPRVGNAPVSRDAMLQRLDDGRSRRLVLVQGPAGCGKTMLLTQWRHRLLAQGAKVGWYNAGVDDNDTLAACYLVESLLQAGVTIDKEALHVYLRSGAKAWRPLIASLIDDVCSQDDEIYLVIDDLHHIASFGTLKLLDRWLAIAPGHFHLVLSSRTRPPLQTARLRAADEITELEFSELRFSRDETHRFLQGQGLQLGASQEQTLHDITDGWAAGLQLMAFTLRKEKDPEQFLAREGKQSLSRADALERYLETTVVEHLSDAELDFLVRVSACRRFNRELCELLTGDTRTAEHLARFENENLFLIAIDTGDAEPWYRFHRLFAEFLNRRLQRRDEQELRAIHHRASRWFAGQKLHVEAMRHATLANDVDFVVELIDRAARRMINGANFVELLKWCDAVPAESLQKRLNISLCLAWAQLACSRIEDFERNLAAIDANNESRAAEAATEVQLLRAFHLLRQDDTSACLAMLEPMLHGHPPVNTFNSFMLNQLASLSRVYTNDFERARELARQRHQIETRERPDYPRPMVDIVNGFSHLQQGNVQLATDSLSDYIEHALTRTSYGVDAAGGYAGYLLEALYQTGAIDQAQDFIDRYLELIEAVGFSDGVLFAYRVRARLQRLAGDARAARETLLHLEEIGYRKRLDRIVAWSLFEQLALAIGESQSAPVRDLLAQLDRLAARHGDAQNCAWSEIGLAALIAHAAVALAREDDVAVCLATIDAAREAATRNRRRLLSTQLGLMRAIVMLRSGKAAEAQRLARELLGVACETNMRRVLPDLGSAALPLIERLLKSEADGAARELLKSAADELRPSAPGTPAAKAESRPTTARAPGNPLSAREGEILALLGQGLSVKSIARDLNVSAGTVKWHVKNLYAKLNAYSKEDALARARKLRILA</sequence>
<evidence type="ECO:0000256" key="1">
    <source>
        <dbReference type="ARBA" id="ARBA00023015"/>
    </source>
</evidence>
<dbReference type="Proteomes" id="UP000472676">
    <property type="component" value="Unassembled WGS sequence"/>
</dbReference>
<dbReference type="CDD" id="cd06170">
    <property type="entry name" value="LuxR_C_like"/>
    <property type="match status" value="1"/>
</dbReference>
<comment type="caution">
    <text evidence="6">The sequence shown here is derived from an EMBL/GenBank/DDBJ whole genome shotgun (WGS) entry which is preliminary data.</text>
</comment>
<dbReference type="SUPFAM" id="SSF46894">
    <property type="entry name" value="C-terminal effector domain of the bipartite response regulators"/>
    <property type="match status" value="1"/>
</dbReference>
<dbReference type="Gene3D" id="3.40.50.300">
    <property type="entry name" value="P-loop containing nucleotide triphosphate hydrolases"/>
    <property type="match status" value="1"/>
</dbReference>
<dbReference type="GO" id="GO:0006355">
    <property type="term" value="P:regulation of DNA-templated transcription"/>
    <property type="evidence" value="ECO:0007669"/>
    <property type="project" value="InterPro"/>
</dbReference>
<organism evidence="6 7">
    <name type="scientific">Solimonas terrae</name>
    <dbReference type="NCBI Taxonomy" id="1396819"/>
    <lineage>
        <taxon>Bacteria</taxon>
        <taxon>Pseudomonadati</taxon>
        <taxon>Pseudomonadota</taxon>
        <taxon>Gammaproteobacteria</taxon>
        <taxon>Nevskiales</taxon>
        <taxon>Nevskiaceae</taxon>
        <taxon>Solimonas</taxon>
    </lineage>
</organism>
<evidence type="ECO:0000256" key="4">
    <source>
        <dbReference type="SAM" id="MobiDB-lite"/>
    </source>
</evidence>
<dbReference type="PANTHER" id="PTHR44688">
    <property type="entry name" value="DNA-BINDING TRANSCRIPTIONAL ACTIVATOR DEVR_DOSR"/>
    <property type="match status" value="1"/>
</dbReference>
<evidence type="ECO:0000313" key="6">
    <source>
        <dbReference type="EMBL" id="NGY04103.1"/>
    </source>
</evidence>
<dbReference type="PROSITE" id="PS50043">
    <property type="entry name" value="HTH_LUXR_2"/>
    <property type="match status" value="1"/>
</dbReference>
<name>A0A6M2BPU7_9GAMM</name>
<dbReference type="InterPro" id="IPR036388">
    <property type="entry name" value="WH-like_DNA-bd_sf"/>
</dbReference>
<dbReference type="Gene3D" id="1.10.10.10">
    <property type="entry name" value="Winged helix-like DNA-binding domain superfamily/Winged helix DNA-binding domain"/>
    <property type="match status" value="1"/>
</dbReference>
<keyword evidence="1" id="KW-0805">Transcription regulation</keyword>
<dbReference type="Pfam" id="PF00196">
    <property type="entry name" value="GerE"/>
    <property type="match status" value="1"/>
</dbReference>
<dbReference type="EMBL" id="JAAMOW010000002">
    <property type="protein sequence ID" value="NGY04103.1"/>
    <property type="molecule type" value="Genomic_DNA"/>
</dbReference>
<dbReference type="AlphaFoldDB" id="A0A6M2BPU7"/>
<dbReference type="PRINTS" id="PR00038">
    <property type="entry name" value="HTHLUXR"/>
</dbReference>
<dbReference type="SUPFAM" id="SSF52540">
    <property type="entry name" value="P-loop containing nucleoside triphosphate hydrolases"/>
    <property type="match status" value="1"/>
</dbReference>
<dbReference type="InterPro" id="IPR016032">
    <property type="entry name" value="Sig_transdc_resp-reg_C-effctor"/>
</dbReference>
<dbReference type="SMART" id="SM00421">
    <property type="entry name" value="HTH_LUXR"/>
    <property type="match status" value="1"/>
</dbReference>
<proteinExistence type="predicted"/>
<keyword evidence="2" id="KW-0238">DNA-binding</keyword>
<dbReference type="InterPro" id="IPR059106">
    <property type="entry name" value="WHD_MalT"/>
</dbReference>
<keyword evidence="3" id="KW-0804">Transcription</keyword>
<evidence type="ECO:0000256" key="3">
    <source>
        <dbReference type="ARBA" id="ARBA00023163"/>
    </source>
</evidence>
<evidence type="ECO:0000256" key="2">
    <source>
        <dbReference type="ARBA" id="ARBA00023125"/>
    </source>
</evidence>
<dbReference type="InterPro" id="IPR000792">
    <property type="entry name" value="Tscrpt_reg_LuxR_C"/>
</dbReference>
<gene>
    <name evidence="6" type="ORF">G7Y85_04945</name>
</gene>
<reference evidence="6 7" key="1">
    <citation type="journal article" date="2014" name="Int. J. Syst. Evol. Microbiol.">
        <title>Solimonas terrae sp. nov., isolated from soil.</title>
        <authorList>
            <person name="Kim S.J."/>
            <person name="Moon J.Y."/>
            <person name="Weon H.Y."/>
            <person name="Ahn J.H."/>
            <person name="Chen W.M."/>
            <person name="Kwon S.W."/>
        </authorList>
    </citation>
    <scope>NUCLEOTIDE SEQUENCE [LARGE SCALE GENOMIC DNA]</scope>
    <source>
        <strain evidence="6 7">KIS83-12</strain>
    </source>
</reference>
<dbReference type="InterPro" id="IPR027417">
    <property type="entry name" value="P-loop_NTPase"/>
</dbReference>
<dbReference type="GO" id="GO:0003677">
    <property type="term" value="F:DNA binding"/>
    <property type="evidence" value="ECO:0007669"/>
    <property type="project" value="UniProtKB-KW"/>
</dbReference>
<keyword evidence="7" id="KW-1185">Reference proteome</keyword>
<dbReference type="RefSeq" id="WP_166252694.1">
    <property type="nucleotide sequence ID" value="NZ_JAAMOW010000002.1"/>
</dbReference>
<dbReference type="InterPro" id="IPR011990">
    <property type="entry name" value="TPR-like_helical_dom_sf"/>
</dbReference>
<protein>
    <submittedName>
        <fullName evidence="6">AAA family ATPase</fullName>
    </submittedName>
</protein>
<evidence type="ECO:0000313" key="7">
    <source>
        <dbReference type="Proteomes" id="UP000472676"/>
    </source>
</evidence>
<dbReference type="Pfam" id="PF13191">
    <property type="entry name" value="AAA_16"/>
    <property type="match status" value="1"/>
</dbReference>
<feature type="region of interest" description="Disordered" evidence="4">
    <location>
        <begin position="817"/>
        <end position="847"/>
    </location>
</feature>
<feature type="domain" description="HTH luxR-type" evidence="5">
    <location>
        <begin position="840"/>
        <end position="905"/>
    </location>
</feature>
<dbReference type="InterPro" id="IPR041664">
    <property type="entry name" value="AAA_16"/>
</dbReference>